<sequence>MIFHQKKNKNNISIELGENYLTYCIKDDTTNRTEKVPYENILNDKYEFYESNKAFKNNAIYAGVVGALFLAINIFYGTKFWAWMFMLACPTFFFLYHRSKAAFTVIKTAGDINMFILQDKQHDEVVERIYKSRNSYLQDKYLSIDYDNDPQREMSKFAWLFKLGVINGREFEVIREEIENSIA</sequence>
<comment type="caution">
    <text evidence="2">The sequence shown here is derived from an EMBL/GenBank/DDBJ whole genome shotgun (WGS) entry which is preliminary data.</text>
</comment>
<keyword evidence="3" id="KW-1185">Reference proteome</keyword>
<dbReference type="OrthoDB" id="1252436at2"/>
<dbReference type="EMBL" id="VFRQ01000006">
    <property type="protein sequence ID" value="TPE43581.1"/>
    <property type="molecule type" value="Genomic_DNA"/>
</dbReference>
<keyword evidence="1" id="KW-0812">Transmembrane</keyword>
<accession>A0A501W8H9</accession>
<evidence type="ECO:0000256" key="1">
    <source>
        <dbReference type="SAM" id="Phobius"/>
    </source>
</evidence>
<name>A0A501W8H9_9BACT</name>
<keyword evidence="1" id="KW-0472">Membrane</keyword>
<evidence type="ECO:0000313" key="2">
    <source>
        <dbReference type="EMBL" id="TPE43581.1"/>
    </source>
</evidence>
<feature type="transmembrane region" description="Helical" evidence="1">
    <location>
        <begin position="58"/>
        <end position="75"/>
    </location>
</feature>
<proteinExistence type="predicted"/>
<dbReference type="RefSeq" id="WP_140621885.1">
    <property type="nucleotide sequence ID" value="NZ_VFRQ01000006.1"/>
</dbReference>
<reference evidence="2 3" key="1">
    <citation type="submission" date="2019-06" db="EMBL/GenBank/DDBJ databases">
        <title>A novel bacterium of genus Pontibacter, isolated from marine sediment.</title>
        <authorList>
            <person name="Huang H."/>
            <person name="Mo K."/>
            <person name="Hu Y."/>
        </authorList>
    </citation>
    <scope>NUCLEOTIDE SEQUENCE [LARGE SCALE GENOMIC DNA]</scope>
    <source>
        <strain evidence="2 3">HB172049</strain>
    </source>
</reference>
<dbReference type="Proteomes" id="UP000316727">
    <property type="component" value="Unassembled WGS sequence"/>
</dbReference>
<protein>
    <submittedName>
        <fullName evidence="2">Uncharacterized protein</fullName>
    </submittedName>
</protein>
<feature type="transmembrane region" description="Helical" evidence="1">
    <location>
        <begin position="81"/>
        <end position="97"/>
    </location>
</feature>
<evidence type="ECO:0000313" key="3">
    <source>
        <dbReference type="Proteomes" id="UP000316727"/>
    </source>
</evidence>
<dbReference type="AlphaFoldDB" id="A0A501W8H9"/>
<keyword evidence="1" id="KW-1133">Transmembrane helix</keyword>
<organism evidence="2 3">
    <name type="scientific">Pontibacter mangrovi</name>
    <dbReference type="NCBI Taxonomy" id="2589816"/>
    <lineage>
        <taxon>Bacteria</taxon>
        <taxon>Pseudomonadati</taxon>
        <taxon>Bacteroidota</taxon>
        <taxon>Cytophagia</taxon>
        <taxon>Cytophagales</taxon>
        <taxon>Hymenobacteraceae</taxon>
        <taxon>Pontibacter</taxon>
    </lineage>
</organism>
<gene>
    <name evidence="2" type="ORF">FJM65_12555</name>
</gene>